<reference evidence="1" key="1">
    <citation type="submission" date="2013-05" db="EMBL/GenBank/DDBJ databases">
        <authorList>
            <person name="Harkins D.M."/>
            <person name="Durkin A.S."/>
            <person name="Brinkac L.M."/>
            <person name="Haft D.H."/>
            <person name="Selengut J.D."/>
            <person name="Sanka R."/>
            <person name="DePew J."/>
            <person name="Purushe J."/>
            <person name="Hartskeerl R.A."/>
            <person name="Ahmed A."/>
            <person name="van der Linden H."/>
            <person name="Goris M.G.A."/>
            <person name="Vinetz J.M."/>
            <person name="Sutton G.G."/>
            <person name="Nierman W.C."/>
            <person name="Fouts D.E."/>
        </authorList>
    </citation>
    <scope>NUCLEOTIDE SEQUENCE [LARGE SCALE GENOMIC DNA]</scope>
    <source>
        <strain evidence="1">L 60</strain>
    </source>
</reference>
<accession>V6HUN9</accession>
<proteinExistence type="predicted"/>
<gene>
    <name evidence="1" type="ORF">LEP1GSC062_4291</name>
</gene>
<protein>
    <submittedName>
        <fullName evidence="1">Uncharacterized protein</fullName>
    </submittedName>
</protein>
<comment type="caution">
    <text evidence="1">The sequence shown here is derived from an EMBL/GenBank/DDBJ whole genome shotgun (WGS) entry which is preliminary data.</text>
</comment>
<name>V6HUN9_9LEPT</name>
<evidence type="ECO:0000313" key="2">
    <source>
        <dbReference type="Proteomes" id="UP000018747"/>
    </source>
</evidence>
<dbReference type="OrthoDB" id="345298at2"/>
<dbReference type="RefSeq" id="WP_010576912.1">
    <property type="nucleotide sequence ID" value="NZ_AHMT02000050.1"/>
</dbReference>
<dbReference type="Proteomes" id="UP000018747">
    <property type="component" value="Unassembled WGS sequence"/>
</dbReference>
<evidence type="ECO:0000313" key="1">
    <source>
        <dbReference type="EMBL" id="EQA61455.1"/>
    </source>
</evidence>
<keyword evidence="2" id="KW-1185">Reference proteome</keyword>
<dbReference type="EMBL" id="AHMT02000050">
    <property type="protein sequence ID" value="EQA61455.1"/>
    <property type="molecule type" value="Genomic_DNA"/>
</dbReference>
<dbReference type="AlphaFoldDB" id="V6HUN9"/>
<organism evidence="1 2">
    <name type="scientific">Leptospira alexanderi serovar Manhao 3 str. L 60</name>
    <dbReference type="NCBI Taxonomy" id="1049759"/>
    <lineage>
        <taxon>Bacteria</taxon>
        <taxon>Pseudomonadati</taxon>
        <taxon>Spirochaetota</taxon>
        <taxon>Spirochaetia</taxon>
        <taxon>Leptospirales</taxon>
        <taxon>Leptospiraceae</taxon>
        <taxon>Leptospira</taxon>
    </lineage>
</organism>
<sequence length="129" mass="14240">MPSFLGPFSNDEIQSSNPIKKLNVSRIELDFSSPLGAYNLGENLPINSIVFLNLIRVESVFDGNSSLTIGNNSDPKCYLDENCIDLKEVGVYENISPDLIKSQTQGKAYWNPGSSTRGRLSIVFVYSES</sequence>